<evidence type="ECO:0000313" key="4">
    <source>
        <dbReference type="Proteomes" id="UP000046176"/>
    </source>
</evidence>
<evidence type="ECO:0000259" key="2">
    <source>
        <dbReference type="Pfam" id="PF07859"/>
    </source>
</evidence>
<dbReference type="AlphaFoldDB" id="A0A0T7G2P0"/>
<dbReference type="Proteomes" id="UP000046176">
    <property type="component" value="Unassembled WGS sequence"/>
</dbReference>
<dbReference type="OrthoDB" id="9806180at2"/>
<keyword evidence="1" id="KW-0378">Hydrolase</keyword>
<dbReference type="Gene3D" id="3.40.50.1820">
    <property type="entry name" value="alpha/beta hydrolase"/>
    <property type="match status" value="1"/>
</dbReference>
<dbReference type="PANTHER" id="PTHR48081">
    <property type="entry name" value="AB HYDROLASE SUPERFAMILY PROTEIN C4A8.06C"/>
    <property type="match status" value="1"/>
</dbReference>
<reference evidence="3 4" key="1">
    <citation type="submission" date="2014-08" db="EMBL/GenBank/DDBJ databases">
        <authorList>
            <person name="Chen Y.-H."/>
        </authorList>
    </citation>
    <scope>NUCLEOTIDE SEQUENCE [LARGE SCALE GENOMIC DNA]</scope>
</reference>
<evidence type="ECO:0000313" key="3">
    <source>
        <dbReference type="EMBL" id="CDZ41471.1"/>
    </source>
</evidence>
<protein>
    <submittedName>
        <fullName evidence="3">Acetyl esterase</fullName>
    </submittedName>
</protein>
<dbReference type="InterPro" id="IPR029058">
    <property type="entry name" value="AB_hydrolase_fold"/>
</dbReference>
<dbReference type="GO" id="GO:0016787">
    <property type="term" value="F:hydrolase activity"/>
    <property type="evidence" value="ECO:0007669"/>
    <property type="project" value="UniProtKB-KW"/>
</dbReference>
<dbReference type="InterPro" id="IPR013094">
    <property type="entry name" value="AB_hydrolase_3"/>
</dbReference>
<evidence type="ECO:0000256" key="1">
    <source>
        <dbReference type="ARBA" id="ARBA00022801"/>
    </source>
</evidence>
<dbReference type="RefSeq" id="WP_046669624.1">
    <property type="nucleotide sequence ID" value="NZ_CCRH01000033.1"/>
</dbReference>
<accession>A0A0T7G2P0</accession>
<organism evidence="3 4">
    <name type="scientific">Neorhizobium galegae bv. officinalis</name>
    <dbReference type="NCBI Taxonomy" id="323656"/>
    <lineage>
        <taxon>Bacteria</taxon>
        <taxon>Pseudomonadati</taxon>
        <taxon>Pseudomonadota</taxon>
        <taxon>Alphaproteobacteria</taxon>
        <taxon>Hyphomicrobiales</taxon>
        <taxon>Rhizobiaceae</taxon>
        <taxon>Rhizobium/Agrobacterium group</taxon>
        <taxon>Neorhizobium</taxon>
    </lineage>
</organism>
<dbReference type="SUPFAM" id="SSF53474">
    <property type="entry name" value="alpha/beta-Hydrolases"/>
    <property type="match status" value="1"/>
</dbReference>
<sequence>MKIDPSEIFNPGDFASARHLNRVLSWMPRYHPGRRLNARLIDSVIGIGQRLLPRSRSPDISIETIELPVGNHQTTIRILRPRPVVKALLLHFHGGAWVLGNSRLDDGWNMRMAKSCGVTVASGDFHLAVDDDLEQTIQDAVAITGWALDHVADFQTDQLIIEGESSGAHLAACALTRLARHRSLEEVAGFVSLCGAFDLGGSKSLRTAKGSLIIEPKSAQRNLDRLTANLAVSDADLSPVFGDLSAMPPALFIAGALDPIMEDTIRMHDRWQRQAGRSDLLVVPEGPHGFERLPTRLAAKTRQFMADWINRTLS</sequence>
<dbReference type="EMBL" id="CCRH01000033">
    <property type="protein sequence ID" value="CDZ41471.1"/>
    <property type="molecule type" value="Genomic_DNA"/>
</dbReference>
<dbReference type="InterPro" id="IPR050300">
    <property type="entry name" value="GDXG_lipolytic_enzyme"/>
</dbReference>
<feature type="domain" description="Alpha/beta hydrolase fold-3" evidence="2">
    <location>
        <begin position="89"/>
        <end position="291"/>
    </location>
</feature>
<gene>
    <name evidence="3" type="ORF">NGAL_HAMBI1145_59110</name>
</gene>
<name>A0A0T7G2P0_NEOGA</name>
<dbReference type="Pfam" id="PF07859">
    <property type="entry name" value="Abhydrolase_3"/>
    <property type="match status" value="1"/>
</dbReference>
<proteinExistence type="predicted"/>
<dbReference type="PANTHER" id="PTHR48081:SF8">
    <property type="entry name" value="ALPHA_BETA HYDROLASE FOLD-3 DOMAIN-CONTAINING PROTEIN-RELATED"/>
    <property type="match status" value="1"/>
</dbReference>